<evidence type="ECO:0000259" key="4">
    <source>
        <dbReference type="Pfam" id="PF03816"/>
    </source>
</evidence>
<keyword evidence="3" id="KW-0812">Transmembrane</keyword>
<dbReference type="Pfam" id="PF03816">
    <property type="entry name" value="LytR_cpsA_psr"/>
    <property type="match status" value="1"/>
</dbReference>
<evidence type="ECO:0000313" key="5">
    <source>
        <dbReference type="EMBL" id="MEQ7845946.1"/>
    </source>
</evidence>
<keyword evidence="6" id="KW-1185">Reference proteome</keyword>
<comment type="similarity">
    <text evidence="1">Belongs to the LytR/CpsA/Psr (LCP) family.</text>
</comment>
<evidence type="ECO:0000313" key="6">
    <source>
        <dbReference type="Proteomes" id="UP001482520"/>
    </source>
</evidence>
<evidence type="ECO:0000256" key="1">
    <source>
        <dbReference type="ARBA" id="ARBA00006068"/>
    </source>
</evidence>
<feature type="domain" description="Cell envelope-related transcriptional attenuator" evidence="4">
    <location>
        <begin position="171"/>
        <end position="312"/>
    </location>
</feature>
<gene>
    <name evidence="5" type="ORF">V6R90_01555</name>
</gene>
<evidence type="ECO:0000256" key="2">
    <source>
        <dbReference type="SAM" id="MobiDB-lite"/>
    </source>
</evidence>
<feature type="compositionally biased region" description="Pro residues" evidence="2">
    <location>
        <begin position="72"/>
        <end position="85"/>
    </location>
</feature>
<dbReference type="InterPro" id="IPR004474">
    <property type="entry name" value="LytR_CpsA_psr"/>
</dbReference>
<dbReference type="PANTHER" id="PTHR33392">
    <property type="entry name" value="POLYISOPRENYL-TEICHOIC ACID--PEPTIDOGLYCAN TEICHOIC ACID TRANSFERASE TAGU"/>
    <property type="match status" value="1"/>
</dbReference>
<dbReference type="InterPro" id="IPR050922">
    <property type="entry name" value="LytR/CpsA/Psr_CW_biosynth"/>
</dbReference>
<protein>
    <submittedName>
        <fullName evidence="5">LCP family protein</fullName>
    </submittedName>
</protein>
<dbReference type="Gene3D" id="3.40.630.190">
    <property type="entry name" value="LCP protein"/>
    <property type="match status" value="1"/>
</dbReference>
<feature type="transmembrane region" description="Helical" evidence="3">
    <location>
        <begin position="100"/>
        <end position="120"/>
    </location>
</feature>
<accession>A0ABV1NTW2</accession>
<dbReference type="EMBL" id="JBEGDP010000001">
    <property type="protein sequence ID" value="MEQ7845946.1"/>
    <property type="molecule type" value="Genomic_DNA"/>
</dbReference>
<evidence type="ECO:0000256" key="3">
    <source>
        <dbReference type="SAM" id="Phobius"/>
    </source>
</evidence>
<comment type="caution">
    <text evidence="5">The sequence shown here is derived from an EMBL/GenBank/DDBJ whole genome shotgun (WGS) entry which is preliminary data.</text>
</comment>
<dbReference type="NCBIfam" id="TIGR00350">
    <property type="entry name" value="lytR_cpsA_psr"/>
    <property type="match status" value="1"/>
</dbReference>
<keyword evidence="3" id="KW-0472">Membrane</keyword>
<keyword evidence="3" id="KW-1133">Transmembrane helix</keyword>
<name>A0ABV1NTW2_9ACTN</name>
<organism evidence="5 6">
    <name type="scientific">Nocardioides kribbensis</name>
    <dbReference type="NCBI Taxonomy" id="305517"/>
    <lineage>
        <taxon>Bacteria</taxon>
        <taxon>Bacillati</taxon>
        <taxon>Actinomycetota</taxon>
        <taxon>Actinomycetes</taxon>
        <taxon>Propionibacteriales</taxon>
        <taxon>Nocardioidaceae</taxon>
        <taxon>Nocardioides</taxon>
    </lineage>
</organism>
<proteinExistence type="inferred from homology"/>
<sequence>MADGPGRGGDDEKRFDWLYGGQGASDPDATRPVRRQPRPASPAAGSGAPDDEATRVMRARPRDQPRDQPRAATPPPRAPVAPPPAAASSGRRRPRFRARYVLVLVLLWVVYLVAVPVFAWTKVDKVAFEPRGERPAEQPGTTYLLVGSDSRQGLSAAERKEYGTGDASGQRTDTILLLHTGSGPNLLMSIPRDSLVDVPGSGTTKINAAYAFGGPRLLTRTIEENTGIRVDEYVEIGIGGFVDLVDAVGGIEICPRQAMDDPLANLDIEKGCQEADGVTALGYARSRHTSGLGDIERARQQREVVASIGREVVSPWSVLNPVRYWRLNLAATETVTFGDGMNPARAAMWASAMTRVNGDNGLTCSVPISDLAVTWDPERSRQMFQAIIDDDTDSIDDSLCTPSGLPEGATS</sequence>
<reference evidence="5 6" key="1">
    <citation type="submission" date="2024-02" db="EMBL/GenBank/DDBJ databases">
        <title>Full genome sequence of Nocardioides kribbensis.</title>
        <authorList>
            <person name="Poletto B.L."/>
            <person name="Silva G."/>
            <person name="Galante D."/>
            <person name="Campos K.R."/>
            <person name="Santos M.B.N."/>
            <person name="Sacchi C.T."/>
        </authorList>
    </citation>
    <scope>NUCLEOTIDE SEQUENCE [LARGE SCALE GENOMIC DNA]</scope>
    <source>
        <strain evidence="5 6">O4R</strain>
    </source>
</reference>
<dbReference type="Proteomes" id="UP001482520">
    <property type="component" value="Unassembled WGS sequence"/>
</dbReference>
<dbReference type="PANTHER" id="PTHR33392:SF6">
    <property type="entry name" value="POLYISOPRENYL-TEICHOIC ACID--PEPTIDOGLYCAN TEICHOIC ACID TRANSFERASE TAGU"/>
    <property type="match status" value="1"/>
</dbReference>
<dbReference type="RefSeq" id="WP_349803590.1">
    <property type="nucleotide sequence ID" value="NZ_JBEGDP010000001.1"/>
</dbReference>
<feature type="region of interest" description="Disordered" evidence="2">
    <location>
        <begin position="1"/>
        <end position="92"/>
    </location>
</feature>
<feature type="compositionally biased region" description="Basic and acidic residues" evidence="2">
    <location>
        <begin position="52"/>
        <end position="69"/>
    </location>
</feature>